<dbReference type="AlphaFoldDB" id="A0A3B1BLW2"/>
<dbReference type="Gene3D" id="3.10.50.40">
    <property type="match status" value="1"/>
</dbReference>
<dbReference type="SUPFAM" id="SSF109998">
    <property type="entry name" value="Triger factor/SurA peptide-binding domain-like"/>
    <property type="match status" value="1"/>
</dbReference>
<reference evidence="2" key="1">
    <citation type="submission" date="2018-06" db="EMBL/GenBank/DDBJ databases">
        <authorList>
            <person name="Zhirakovskaya E."/>
        </authorList>
    </citation>
    <scope>NUCLEOTIDE SEQUENCE</scope>
</reference>
<dbReference type="InterPro" id="IPR023058">
    <property type="entry name" value="PPIase_PpiC_CS"/>
</dbReference>
<dbReference type="EC" id="5.2.1.8" evidence="2"/>
<name>A0A3B1BLW2_9ZZZZ</name>
<dbReference type="PANTHER" id="PTHR47245">
    <property type="entry name" value="PEPTIDYLPROLYL ISOMERASE"/>
    <property type="match status" value="1"/>
</dbReference>
<dbReference type="InterPro" id="IPR050245">
    <property type="entry name" value="PrsA_foldase"/>
</dbReference>
<dbReference type="Pfam" id="PF13623">
    <property type="entry name" value="SurA_N_2"/>
    <property type="match status" value="1"/>
</dbReference>
<accession>A0A3B1BLW2</accession>
<organism evidence="2">
    <name type="scientific">hydrothermal vent metagenome</name>
    <dbReference type="NCBI Taxonomy" id="652676"/>
    <lineage>
        <taxon>unclassified sequences</taxon>
        <taxon>metagenomes</taxon>
        <taxon>ecological metagenomes</taxon>
    </lineage>
</organism>
<proteinExistence type="predicted"/>
<protein>
    <submittedName>
        <fullName evidence="2">Foldase protein PrsA</fullName>
        <ecNumber evidence="2">5.2.1.8</ecNumber>
    </submittedName>
</protein>
<evidence type="ECO:0000313" key="2">
    <source>
        <dbReference type="EMBL" id="VAX13173.1"/>
    </source>
</evidence>
<sequence>MMNKKLSGFLISGLMLAASSWAVAGNTVATVNGKPISQKDYDFYLQQAMQRRGQNKSRGGVNRQAVINELVNRELLHQAAIKEKVENDDTVAFQLKQLKIDALIQGLINKISKDHPITDKELKKEYDKRIAGAKLTEYKARHILLKTEEEAKTVIAELDSGAKFEDLAKKKSTGPSAKDGGELGWFNPAQMVPPFSQAVAQMKKGEYSKKPVKTQFGWHVIKLEDIRKRTPPKFKDVKGQLRMVLQNQRVQEYIVKLRKKAKIKIK</sequence>
<dbReference type="PANTHER" id="PTHR47245:SF2">
    <property type="entry name" value="PEPTIDYL-PROLYL CIS-TRANS ISOMERASE HP_0175-RELATED"/>
    <property type="match status" value="1"/>
</dbReference>
<keyword evidence="2" id="KW-0413">Isomerase</keyword>
<dbReference type="PROSITE" id="PS50198">
    <property type="entry name" value="PPIC_PPIASE_2"/>
    <property type="match status" value="1"/>
</dbReference>
<feature type="domain" description="PpiC" evidence="1">
    <location>
        <begin position="135"/>
        <end position="225"/>
    </location>
</feature>
<dbReference type="Gene3D" id="1.10.8.1040">
    <property type="match status" value="1"/>
</dbReference>
<dbReference type="InterPro" id="IPR027304">
    <property type="entry name" value="Trigger_fact/SurA_dom_sf"/>
</dbReference>
<dbReference type="InterPro" id="IPR000297">
    <property type="entry name" value="PPIase_PpiC"/>
</dbReference>
<evidence type="ECO:0000259" key="1">
    <source>
        <dbReference type="PROSITE" id="PS50198"/>
    </source>
</evidence>
<dbReference type="GO" id="GO:0003755">
    <property type="term" value="F:peptidyl-prolyl cis-trans isomerase activity"/>
    <property type="evidence" value="ECO:0007669"/>
    <property type="project" value="UniProtKB-EC"/>
</dbReference>
<gene>
    <name evidence="2" type="ORF">MNBD_GAMMA24-1933</name>
</gene>
<dbReference type="EMBL" id="UOFZ01000104">
    <property type="protein sequence ID" value="VAX13173.1"/>
    <property type="molecule type" value="Genomic_DNA"/>
</dbReference>
<dbReference type="Pfam" id="PF00639">
    <property type="entry name" value="Rotamase"/>
    <property type="match status" value="1"/>
</dbReference>
<dbReference type="SUPFAM" id="SSF54534">
    <property type="entry name" value="FKBP-like"/>
    <property type="match status" value="1"/>
</dbReference>
<dbReference type="InterPro" id="IPR046357">
    <property type="entry name" value="PPIase_dom_sf"/>
</dbReference>
<dbReference type="PROSITE" id="PS01096">
    <property type="entry name" value="PPIC_PPIASE_1"/>
    <property type="match status" value="1"/>
</dbReference>